<dbReference type="Pfam" id="PF01826">
    <property type="entry name" value="TIL"/>
    <property type="match status" value="3"/>
</dbReference>
<dbReference type="FunFam" id="2.10.25.10:FF:000153">
    <property type="entry name" value="MUC5B isoform 1"/>
    <property type="match status" value="1"/>
</dbReference>
<proteinExistence type="predicted"/>
<dbReference type="GO" id="GO:0031012">
    <property type="term" value="C:extracellular matrix"/>
    <property type="evidence" value="ECO:0007669"/>
    <property type="project" value="TreeGrafter"/>
</dbReference>
<keyword evidence="4" id="KW-1015">Disulfide bond</keyword>
<dbReference type="PANTHER" id="PTHR11339:SF244">
    <property type="entry name" value="IGGFC-BINDING PROTEIN"/>
    <property type="match status" value="1"/>
</dbReference>
<dbReference type="Gene3D" id="2.10.25.10">
    <property type="entry name" value="Laminin"/>
    <property type="match status" value="4"/>
</dbReference>
<dbReference type="InterPro" id="IPR014853">
    <property type="entry name" value="VWF/SSPO/ZAN-like_Cys-rich_dom"/>
</dbReference>
<dbReference type="InterPro" id="IPR002919">
    <property type="entry name" value="TIL_dom"/>
</dbReference>
<evidence type="ECO:0000256" key="5">
    <source>
        <dbReference type="ARBA" id="ARBA00023180"/>
    </source>
</evidence>
<keyword evidence="6" id="KW-0732">Signal</keyword>
<gene>
    <name evidence="8" type="ORF">Celaphus_00004407</name>
</gene>
<evidence type="ECO:0000256" key="1">
    <source>
        <dbReference type="ARBA" id="ARBA00004613"/>
    </source>
</evidence>
<dbReference type="SUPFAM" id="SSF57567">
    <property type="entry name" value="Serine protease inhibitors"/>
    <property type="match status" value="4"/>
</dbReference>
<evidence type="ECO:0000256" key="4">
    <source>
        <dbReference type="ARBA" id="ARBA00023157"/>
    </source>
</evidence>
<evidence type="ECO:0000256" key="2">
    <source>
        <dbReference type="ARBA" id="ARBA00022525"/>
    </source>
</evidence>
<dbReference type="InterPro" id="IPR036084">
    <property type="entry name" value="Ser_inhib-like_sf"/>
</dbReference>
<evidence type="ECO:0000256" key="3">
    <source>
        <dbReference type="ARBA" id="ARBA00022737"/>
    </source>
</evidence>
<name>A0A212DDW3_CEREH</name>
<keyword evidence="3" id="KW-0677">Repeat</keyword>
<dbReference type="SMART" id="SM00216">
    <property type="entry name" value="VWD"/>
    <property type="match status" value="6"/>
</dbReference>
<dbReference type="EMBL" id="MKHE01000004">
    <property type="protein sequence ID" value="OWK16428.1"/>
    <property type="molecule type" value="Genomic_DNA"/>
</dbReference>
<reference evidence="8 9" key="1">
    <citation type="journal article" date="2018" name="Mol. Genet. Genomics">
        <title>The red deer Cervus elaphus genome CerEla1.0: sequencing, annotating, genes, and chromosomes.</title>
        <authorList>
            <person name="Bana N.A."/>
            <person name="Nyiri A."/>
            <person name="Nagy J."/>
            <person name="Frank K."/>
            <person name="Nagy T."/>
            <person name="Steger V."/>
            <person name="Schiller M."/>
            <person name="Lakatos P."/>
            <person name="Sugar L."/>
            <person name="Horn P."/>
            <person name="Barta E."/>
            <person name="Orosz L."/>
        </authorList>
    </citation>
    <scope>NUCLEOTIDE SEQUENCE [LARGE SCALE GENOMIC DNA]</scope>
    <source>
        <strain evidence="8">Hungarian</strain>
    </source>
</reference>
<dbReference type="SMART" id="SM00274">
    <property type="entry name" value="FOLN"/>
    <property type="match status" value="2"/>
</dbReference>
<organism evidence="8 9">
    <name type="scientific">Cervus elaphus hippelaphus</name>
    <name type="common">European red deer</name>
    <dbReference type="NCBI Taxonomy" id="46360"/>
    <lineage>
        <taxon>Eukaryota</taxon>
        <taxon>Metazoa</taxon>
        <taxon>Chordata</taxon>
        <taxon>Craniata</taxon>
        <taxon>Vertebrata</taxon>
        <taxon>Euteleostomi</taxon>
        <taxon>Mammalia</taxon>
        <taxon>Eutheria</taxon>
        <taxon>Laurasiatheria</taxon>
        <taxon>Artiodactyla</taxon>
        <taxon>Ruminantia</taxon>
        <taxon>Pecora</taxon>
        <taxon>Cervidae</taxon>
        <taxon>Cervinae</taxon>
        <taxon>Cervus</taxon>
    </lineage>
</organism>
<protein>
    <recommendedName>
        <fullName evidence="7">VWFD domain-containing protein</fullName>
    </recommendedName>
</protein>
<dbReference type="SMART" id="SM00215">
    <property type="entry name" value="VWC_out"/>
    <property type="match status" value="3"/>
</dbReference>
<feature type="domain" description="VWFD" evidence="7">
    <location>
        <begin position="682"/>
        <end position="855"/>
    </location>
</feature>
<dbReference type="PANTHER" id="PTHR11339">
    <property type="entry name" value="EXTRACELLULAR MATRIX GLYCOPROTEIN RELATED"/>
    <property type="match status" value="1"/>
</dbReference>
<feature type="domain" description="VWFD" evidence="7">
    <location>
        <begin position="1059"/>
        <end position="1237"/>
    </location>
</feature>
<dbReference type="InterPro" id="IPR003645">
    <property type="entry name" value="Fol_N"/>
</dbReference>
<dbReference type="Pfam" id="PF17517">
    <property type="entry name" value="IgGFc_binding"/>
    <property type="match status" value="1"/>
</dbReference>
<dbReference type="CDD" id="cd19941">
    <property type="entry name" value="TIL"/>
    <property type="match status" value="4"/>
</dbReference>
<evidence type="ECO:0000313" key="9">
    <source>
        <dbReference type="Proteomes" id="UP000242450"/>
    </source>
</evidence>
<dbReference type="InterPro" id="IPR025615">
    <property type="entry name" value="TILa_dom"/>
</dbReference>
<keyword evidence="2" id="KW-0964">Secreted</keyword>
<keyword evidence="9" id="KW-1185">Reference proteome</keyword>
<feature type="domain" description="VWFD" evidence="7">
    <location>
        <begin position="1314"/>
        <end position="1497"/>
    </location>
</feature>
<dbReference type="InterPro" id="IPR001007">
    <property type="entry name" value="VWF_dom"/>
</dbReference>
<dbReference type="InterPro" id="IPR001846">
    <property type="entry name" value="VWF_type-D"/>
</dbReference>
<dbReference type="InterPro" id="IPR035234">
    <property type="entry name" value="IgGFc-bd_N"/>
</dbReference>
<dbReference type="OrthoDB" id="3438930at2759"/>
<feature type="signal peptide" evidence="6">
    <location>
        <begin position="1"/>
        <end position="23"/>
    </location>
</feature>
<dbReference type="GO" id="GO:0005615">
    <property type="term" value="C:extracellular space"/>
    <property type="evidence" value="ECO:0007669"/>
    <property type="project" value="TreeGrafter"/>
</dbReference>
<comment type="subcellular location">
    <subcellularLocation>
        <location evidence="1">Secreted</location>
    </subcellularLocation>
</comment>
<dbReference type="FunFam" id="2.10.25.10:FF:000055">
    <property type="entry name" value="alpha-tectorin isoform X1"/>
    <property type="match status" value="3"/>
</dbReference>
<dbReference type="Pfam" id="PF12714">
    <property type="entry name" value="TILa"/>
    <property type="match status" value="3"/>
</dbReference>
<accession>A0A212DDW3</accession>
<dbReference type="Proteomes" id="UP000242450">
    <property type="component" value="Chromosome 4"/>
</dbReference>
<feature type="chain" id="PRO_5012894335" description="VWFD domain-containing protein" evidence="6">
    <location>
        <begin position="24"/>
        <end position="2465"/>
    </location>
</feature>
<evidence type="ECO:0000313" key="8">
    <source>
        <dbReference type="EMBL" id="OWK16428.1"/>
    </source>
</evidence>
<feature type="domain" description="VWFD" evidence="7">
    <location>
        <begin position="2095"/>
        <end position="2266"/>
    </location>
</feature>
<sequence>MGSLRSWWMLWAGATLLWGLTQEASVDPQNSGGEEFLTAFLQNYNLGYSKAYLCLLLSSLSDSLTSVSILSRADGTTQKVTVRPEQSVLVNISAKAEMVGSNTFQHAVVVRSDRAISVQAVNAKPHTADVTLLRPVRALGTEYFVFTPSDPSSKNLKEFAVVAGAAGASVSIQLKGSVTFKGKPYAAGHVLNVSLDPYQVAQVQGTSNLSGSKVTASSPVAVLSGHSCAQKSSNCNHVVEQLLPTSAWGTRYVVPPLSSRSQHDAVYVMASQATKLTYRLGRAAGSRGLQAGSVAKFEIQQSRPLYLSANVGIQVLVFGAGTTKDGKTYDPHLVLMPDVAAYCPAYVVRSVPGSKGVALVVAPTEATDELTVDGQRLGAKLSWAAVPGSEFSYAELDFGTADSVHVAEATTSFGLLTFGLDQDIDNQRSRLPASLNEGRLRVYQSGTRAVVELDFGLVVSYDWDAQLALSLPVRFQGQVSGLCGNYNGDPTDDFLTPNLEQAPNAVEFASSWKLDDGDYLCEDGCQENCPACTPDQTQQYEGSRFCGMLTQLNGPFAVCHEALNPQPFLKECVYDLCVVNGDRASLCRGLSAYAQACLELGISVGSWRLSANCPLSCPANSRYEVCAPACQASCNPEAAPSNCSARQCVEGCVCLDGFVQSGGACVAASSCGCTYEGRPLAPGQEGSGDPHYVSFDGRRFDFMGTCTYLLAGSCGQASGLHTFRVLVENEHRGSQTVSYTRAVRVEALGVKVAVRREYPGRVLYLPFQVADGQMQMFRQGQNAVIRTDFGLTVTYDWNAHVTVKAPTSYAGALCGLCGNFNEDPSDDLALKGGGQAANALAFGNSWQEETRPGCGAAEPGDCPKLDSLVAEQLQSKKECGILADPSGPFRECHQTLDPQGAVRDCVYDRCLLPGQSGPLCDALAAYADACQAAEVTVHPWRTLSCPSHSHYEECSYGCPLSCGDLPVPGGCGFECKEGCVCDEGYVLNGESCVPVASCGCVYQGAYYPPEQTFYPGPECDSLCYCEEGGLVSCVPSSCGPHEACQPSNGVLGCVAVGSTTCQASGDPHYTTFDGQRFDFMGTCVYVLAQTCGTRPGLPQFAVLQENVAWGNGKVSVTKAITVQVANYTLRLEQNQWKVTVNGVDRRLPVVLDEGRIRVFQHGSNVVIETDFGLRVAYDLVYNVRVTVPGNYYQQLCGLCGNYNGNPKDDFQKPDGSQAGSANEFGNSWEEKPCLLSPQPEKVVLTENCQQQCMCQPGKGLVCQSHSCSAGQVCQPSGGVLSCVTKDPCHDVTCRPQETCQDKNGQGVCVPNYQATCWLWGDPHYHSFDGWNFDFQGTCDYVLASTNCSGNNAQGLTPFTVTTKNENRGNPSVSYVRLVTVTTLNTNIAIHKGEIGKVRVNGVLRALPVSEANGRLSVTHGASKAVLATDFGLQVTYDWNWRVEVTLPSSYHGAVCGLCGNMDRNLSNDQAFPNGTLAPSIPIWGGSWRVPGWDPLCWDECQGSCPTCAEDRLEEYGGPGFCGPLVPGSGGPFAACHEHVAPDSFFKGCVLDVCLGGGAKDILCQALAGYAAACQAAGIVIKDWRTEAGCELPCPENSHYELCGPPCPASCPSPTPNTTPAVCEGPCVEGCQCDSGFVLSADRCVPLEGGCGCWANGTYHEAGSEFWADATCSQWCQCGPGGGSLVCKPASCGQGEECALLPSGQQGCQPVSTAECQAWGDPHYITLDGHRFDFQGACEYLLSAPCHDPPKGAENFTVTVANEHRGSQAVSYTRTVTLHIYGHSFTLSAGWPRQLQVDGKLVALPFQLDSRVHAYLSGADVVVTTASGISLAFDGDSNVRLRVPAAYAGALCGLCGNYNKNPNDDLDTVEGKPDRWQVGGAAGCGECVPGPCPEPCTPEQQEPFGGPDACGVISAAEGPLASCHSLIPPEQYFQACLLDACQAQGHPGGLCPAVAAYVAACQAAGAQLGEWRRPDFCPAQCPDHSHYQLCGDSCPVSCPSLSAPEGCASTCREGCVCDAGFVLSGDACVPVGQCGCLHEGRYYPLGETFYPGPECGRRCQCGPGGQVSCQEGQTCRPYEECRVQDGVQACHPTGCGRCLANGGTHYITLDGRVYDLHGSCSYILAQVCHPQPGDEDFTIVLEKNAAGDPQRVVVTVAGQVVSLARGPQVTVDGEAVALPVAVGHVRVTAEGRNMVLQTTKDLRLLFDGDAHILISIPSTFRNRLCGLCGNFNGNWNDDFVLPSGDTTSSVDAFGAAWRAPGSSQGCSEGCGPQGCPVCSAEQTAPYESLEACGRLPDAKGPFSACHAVLSPSEYFRQCVYDLCAQKGNITYLCRSLAAYTAGCQAAGVAVKPWRTDSFCPSPVCFTHLFPCQNHQVNGLQVDLPAEVLTSVSVSQNPDGSVLVQQKAGVQVQLGSDGQLAVVVSDDHAGKLCGACGNFDTDWTNDWPNSQKETTLENWKAQDFLPW</sequence>
<feature type="domain" description="VWFD" evidence="7">
    <location>
        <begin position="311"/>
        <end position="522"/>
    </location>
</feature>
<feature type="domain" description="VWFD" evidence="7">
    <location>
        <begin position="2275"/>
        <end position="2465"/>
    </location>
</feature>
<dbReference type="PROSITE" id="PS51233">
    <property type="entry name" value="VWFD"/>
    <property type="match status" value="7"/>
</dbReference>
<keyword evidence="5" id="KW-0325">Glycoprotein</keyword>
<dbReference type="InterPro" id="IPR050780">
    <property type="entry name" value="Mucin_vWF_Thrombospondin_sf"/>
</dbReference>
<comment type="caution">
    <text evidence="8">The sequence shown here is derived from an EMBL/GenBank/DDBJ whole genome shotgun (WGS) entry which is preliminary data.</text>
</comment>
<dbReference type="Pfam" id="PF08742">
    <property type="entry name" value="C8"/>
    <property type="match status" value="5"/>
</dbReference>
<dbReference type="SMART" id="SM00832">
    <property type="entry name" value="C8"/>
    <property type="match status" value="5"/>
</dbReference>
<evidence type="ECO:0000259" key="7">
    <source>
        <dbReference type="PROSITE" id="PS51233"/>
    </source>
</evidence>
<evidence type="ECO:0000256" key="6">
    <source>
        <dbReference type="SAM" id="SignalP"/>
    </source>
</evidence>
<feature type="domain" description="VWFD" evidence="7">
    <location>
        <begin position="1713"/>
        <end position="1896"/>
    </location>
</feature>
<dbReference type="Pfam" id="PF00094">
    <property type="entry name" value="VWD"/>
    <property type="match status" value="7"/>
</dbReference>